<gene>
    <name evidence="2" type="ORF">AMORRO_LOCUS9568</name>
</gene>
<accession>A0A9N9DIE6</accession>
<dbReference type="Proteomes" id="UP000789342">
    <property type="component" value="Unassembled WGS sequence"/>
</dbReference>
<sequence length="80" mass="9000">MASQPQKQTPFLVQTPQQSIKSENETILTPSTLKPPNVPVLRISIPQQFKYISVITQGFLTAHLFITQNSQAFNNSFRIA</sequence>
<keyword evidence="3" id="KW-1185">Reference proteome</keyword>
<feature type="region of interest" description="Disordered" evidence="1">
    <location>
        <begin position="1"/>
        <end position="28"/>
    </location>
</feature>
<comment type="caution">
    <text evidence="2">The sequence shown here is derived from an EMBL/GenBank/DDBJ whole genome shotgun (WGS) entry which is preliminary data.</text>
</comment>
<proteinExistence type="predicted"/>
<organism evidence="2 3">
    <name type="scientific">Acaulospora morrowiae</name>
    <dbReference type="NCBI Taxonomy" id="94023"/>
    <lineage>
        <taxon>Eukaryota</taxon>
        <taxon>Fungi</taxon>
        <taxon>Fungi incertae sedis</taxon>
        <taxon>Mucoromycota</taxon>
        <taxon>Glomeromycotina</taxon>
        <taxon>Glomeromycetes</taxon>
        <taxon>Diversisporales</taxon>
        <taxon>Acaulosporaceae</taxon>
        <taxon>Acaulospora</taxon>
    </lineage>
</organism>
<dbReference type="EMBL" id="CAJVPV010009508">
    <property type="protein sequence ID" value="CAG8642212.1"/>
    <property type="molecule type" value="Genomic_DNA"/>
</dbReference>
<evidence type="ECO:0000313" key="3">
    <source>
        <dbReference type="Proteomes" id="UP000789342"/>
    </source>
</evidence>
<feature type="non-terminal residue" evidence="2">
    <location>
        <position position="80"/>
    </location>
</feature>
<evidence type="ECO:0000256" key="1">
    <source>
        <dbReference type="SAM" id="MobiDB-lite"/>
    </source>
</evidence>
<protein>
    <submittedName>
        <fullName evidence="2">4006_t:CDS:1</fullName>
    </submittedName>
</protein>
<name>A0A9N9DIE6_9GLOM</name>
<dbReference type="AlphaFoldDB" id="A0A9N9DIE6"/>
<evidence type="ECO:0000313" key="2">
    <source>
        <dbReference type="EMBL" id="CAG8642212.1"/>
    </source>
</evidence>
<reference evidence="2" key="1">
    <citation type="submission" date="2021-06" db="EMBL/GenBank/DDBJ databases">
        <authorList>
            <person name="Kallberg Y."/>
            <person name="Tangrot J."/>
            <person name="Rosling A."/>
        </authorList>
    </citation>
    <scope>NUCLEOTIDE SEQUENCE</scope>
    <source>
        <strain evidence="2">CL551</strain>
    </source>
</reference>